<dbReference type="PANTHER" id="PTHR45783">
    <property type="entry name" value="KINESIN LIGHT CHAIN"/>
    <property type="match status" value="1"/>
</dbReference>
<keyword evidence="7" id="KW-0175">Coiled coil</keyword>
<evidence type="ECO:0000256" key="1">
    <source>
        <dbReference type="ARBA" id="ARBA00004245"/>
    </source>
</evidence>
<dbReference type="PANTHER" id="PTHR45783:SF3">
    <property type="entry name" value="KINESIN LIGHT CHAIN"/>
    <property type="match status" value="1"/>
</dbReference>
<evidence type="ECO:0000256" key="6">
    <source>
        <dbReference type="ARBA" id="ARBA00022803"/>
    </source>
</evidence>
<dbReference type="Pfam" id="PF13424">
    <property type="entry name" value="TPR_12"/>
    <property type="match status" value="2"/>
</dbReference>
<evidence type="ECO:0000256" key="2">
    <source>
        <dbReference type="ARBA" id="ARBA00009622"/>
    </source>
</evidence>
<protein>
    <recommendedName>
        <fullName evidence="10">DUF7779 domain-containing protein</fullName>
    </recommendedName>
</protein>
<dbReference type="Pfam" id="PF25000">
    <property type="entry name" value="DUF7779"/>
    <property type="match status" value="1"/>
</dbReference>
<dbReference type="SUPFAM" id="SSF48452">
    <property type="entry name" value="TPR-like"/>
    <property type="match status" value="2"/>
</dbReference>
<dbReference type="GO" id="GO:0007018">
    <property type="term" value="P:microtubule-based movement"/>
    <property type="evidence" value="ECO:0007669"/>
    <property type="project" value="TreeGrafter"/>
</dbReference>
<dbReference type="NCBIfam" id="NF040586">
    <property type="entry name" value="FxSxx_TPR"/>
    <property type="match status" value="1"/>
</dbReference>
<proteinExistence type="inferred from homology"/>
<reference evidence="11" key="1">
    <citation type="submission" date="2018-06" db="EMBL/GenBank/DDBJ databases">
        <authorList>
            <person name="Zhirakovskaya E."/>
        </authorList>
    </citation>
    <scope>NUCLEOTIDE SEQUENCE</scope>
</reference>
<comment type="subcellular location">
    <subcellularLocation>
        <location evidence="1">Cytoplasm</location>
        <location evidence="1">Cytoskeleton</location>
    </subcellularLocation>
</comment>
<keyword evidence="6" id="KW-0802">TPR repeat</keyword>
<evidence type="ECO:0000256" key="4">
    <source>
        <dbReference type="ARBA" id="ARBA00022701"/>
    </source>
</evidence>
<evidence type="ECO:0000256" key="5">
    <source>
        <dbReference type="ARBA" id="ARBA00022737"/>
    </source>
</evidence>
<organism evidence="11">
    <name type="scientific">hydrothermal vent metagenome</name>
    <dbReference type="NCBI Taxonomy" id="652676"/>
    <lineage>
        <taxon>unclassified sequences</taxon>
        <taxon>metagenomes</taxon>
        <taxon>ecological metagenomes</taxon>
    </lineage>
</organism>
<evidence type="ECO:0000256" key="7">
    <source>
        <dbReference type="ARBA" id="ARBA00023054"/>
    </source>
</evidence>
<dbReference type="Gene3D" id="1.25.40.10">
    <property type="entry name" value="Tetratricopeptide repeat domain"/>
    <property type="match status" value="2"/>
</dbReference>
<evidence type="ECO:0000256" key="3">
    <source>
        <dbReference type="ARBA" id="ARBA00022490"/>
    </source>
</evidence>
<dbReference type="InterPro" id="IPR011990">
    <property type="entry name" value="TPR-like_helical_dom_sf"/>
</dbReference>
<dbReference type="SUPFAM" id="SSF52540">
    <property type="entry name" value="P-loop containing nucleoside triphosphate hydrolases"/>
    <property type="match status" value="1"/>
</dbReference>
<dbReference type="Gene3D" id="3.40.50.300">
    <property type="entry name" value="P-loop containing nucleotide triphosphate hydrolases"/>
    <property type="match status" value="1"/>
</dbReference>
<keyword evidence="8" id="KW-0505">Motor protein</keyword>
<dbReference type="GO" id="GO:0005737">
    <property type="term" value="C:cytoplasm"/>
    <property type="evidence" value="ECO:0007669"/>
    <property type="project" value="TreeGrafter"/>
</dbReference>
<dbReference type="PRINTS" id="PR00381">
    <property type="entry name" value="KINESINLIGHT"/>
</dbReference>
<dbReference type="AlphaFoldDB" id="A0A3B0VYW1"/>
<dbReference type="InterPro" id="IPR019734">
    <property type="entry name" value="TPR_rpt"/>
</dbReference>
<keyword evidence="9" id="KW-0206">Cytoskeleton</keyword>
<dbReference type="InterPro" id="IPR027417">
    <property type="entry name" value="P-loop_NTPase"/>
</dbReference>
<sequence>MTQHNRLPELADYVRQVRPNARFNMPEVDDPAPLPTQQPAILHHIPHPRNRHFTGREAWLTQLEETLKEGQTAVITQTIAGLGGIGKTQLALEYCHRHLNSYSLIYWLAAENEVTLAESVSGLGIALGLPMAQLTNPQARLAAVKDALSSKPEPWLLIIDNADTLPPKVVAAVLPSTGQGHVLITSRSQHWDALAKVMRLDVFTPDEASHFLLERSGQTNEAEAAALAKTLGYFPLALEHAAAYVRQAQCPLREYEAQFKSQRQAILAGGEIPIAYHATITTTWELAFEQVHDTLGALDLLNLCSFLAPEAIPLDLIRGMNAKTSDFLQKADVWLPELLADPLKLNKAITALHRYSLLERSGDVLTMHRLVQMIARDRMGNDRAKLWAAAAIELIIAVLPDWRKLHSWQEGSEMLPQMTAVADNAANVGFTGERLAFLANWTGFYLQHRAEHQLAKPFYERALAIREKVLGADHPDTATSLNNMGFLLQAMGDLPAARPFYERALAIWEKVLGADHPDTANSLNNMGALLRAMGDLPAARPFYQRALAIREKVLGADHPDTATSLNNMGFLLQAMGDLPAARPFYERALAIREKVLGADHPDTVISLNNLSWLYHDLGNVSEAVNLMRRAVHIWEKTIPNH</sequence>
<dbReference type="EMBL" id="UOEU01001119">
    <property type="protein sequence ID" value="VAW43597.1"/>
    <property type="molecule type" value="Genomic_DNA"/>
</dbReference>
<dbReference type="GO" id="GO:0019894">
    <property type="term" value="F:kinesin binding"/>
    <property type="evidence" value="ECO:0007669"/>
    <property type="project" value="TreeGrafter"/>
</dbReference>
<dbReference type="GO" id="GO:0005871">
    <property type="term" value="C:kinesin complex"/>
    <property type="evidence" value="ECO:0007669"/>
    <property type="project" value="InterPro"/>
</dbReference>
<dbReference type="SMART" id="SM00028">
    <property type="entry name" value="TPR"/>
    <property type="match status" value="4"/>
</dbReference>
<dbReference type="InterPro" id="IPR056681">
    <property type="entry name" value="DUF7779"/>
</dbReference>
<name>A0A3B0VYW1_9ZZZZ</name>
<evidence type="ECO:0000256" key="9">
    <source>
        <dbReference type="ARBA" id="ARBA00023212"/>
    </source>
</evidence>
<feature type="domain" description="DUF7779" evidence="10">
    <location>
        <begin position="289"/>
        <end position="383"/>
    </location>
</feature>
<dbReference type="InterPro" id="IPR002151">
    <property type="entry name" value="Kinesin_light"/>
</dbReference>
<dbReference type="PROSITE" id="PS50005">
    <property type="entry name" value="TPR"/>
    <property type="match status" value="1"/>
</dbReference>
<keyword evidence="5" id="KW-0677">Repeat</keyword>
<evidence type="ECO:0000259" key="10">
    <source>
        <dbReference type="Pfam" id="PF25000"/>
    </source>
</evidence>
<keyword evidence="4" id="KW-0493">Microtubule</keyword>
<gene>
    <name evidence="11" type="ORF">MNBD_CHLOROFLEXI01-4282</name>
</gene>
<accession>A0A3B0VYW1</accession>
<dbReference type="GO" id="GO:0005874">
    <property type="term" value="C:microtubule"/>
    <property type="evidence" value="ECO:0007669"/>
    <property type="project" value="UniProtKB-KW"/>
</dbReference>
<comment type="similarity">
    <text evidence="2">Belongs to the kinesin light chain family.</text>
</comment>
<keyword evidence="3" id="KW-0963">Cytoplasm</keyword>
<evidence type="ECO:0000256" key="8">
    <source>
        <dbReference type="ARBA" id="ARBA00023175"/>
    </source>
</evidence>
<evidence type="ECO:0000313" key="11">
    <source>
        <dbReference type="EMBL" id="VAW43597.1"/>
    </source>
</evidence>